<gene>
    <name evidence="2" type="ORF">B0H67DRAFT_370488</name>
</gene>
<sequence>MSKSVKFRRESPSGSLYEHQRSDSGVGSFSDSETRPAHPDRAFAATDYDQLLSRIYALEQTLAREGDVKDKYKKKAEELTNALNNAHKLNKETEANRSALTDRVELLEQEKKSLLTTHKALTEENNKLKEKVEDLTDELKDLKKSARRKSVSPPVVIMNGATPNDGLEDKKPRRSSSKRDRVKDSERAAEREREKRKADREAEKKEKDRETERLRKRFENSRAEESDANSSNNSKGSGRSRRDSYIEPMGQSAPRPQNTMPPPSPGARQQFSYTVPYQQPYQSTRESTAAQRVVHPTVMVFSETFDDEDGNYHPYPLSSKTSRGDRNERR</sequence>
<evidence type="ECO:0000313" key="2">
    <source>
        <dbReference type="EMBL" id="KAK0705080.1"/>
    </source>
</evidence>
<keyword evidence="3" id="KW-1185">Reference proteome</keyword>
<feature type="region of interest" description="Disordered" evidence="1">
    <location>
        <begin position="1"/>
        <end position="42"/>
    </location>
</feature>
<feature type="compositionally biased region" description="Low complexity" evidence="1">
    <location>
        <begin position="228"/>
        <end position="237"/>
    </location>
</feature>
<accession>A0AA40DJ43</accession>
<feature type="compositionally biased region" description="Basic and acidic residues" evidence="1">
    <location>
        <begin position="167"/>
        <end position="225"/>
    </location>
</feature>
<protein>
    <submittedName>
        <fullName evidence="2">Uncharacterized protein</fullName>
    </submittedName>
</protein>
<dbReference type="Proteomes" id="UP001172102">
    <property type="component" value="Unassembled WGS sequence"/>
</dbReference>
<name>A0AA40DJ43_9PEZI</name>
<feature type="region of interest" description="Disordered" evidence="1">
    <location>
        <begin position="141"/>
        <end position="291"/>
    </location>
</feature>
<evidence type="ECO:0000313" key="3">
    <source>
        <dbReference type="Proteomes" id="UP001172102"/>
    </source>
</evidence>
<evidence type="ECO:0000256" key="1">
    <source>
        <dbReference type="SAM" id="MobiDB-lite"/>
    </source>
</evidence>
<organism evidence="2 3">
    <name type="scientific">Lasiosphaeris hirsuta</name>
    <dbReference type="NCBI Taxonomy" id="260670"/>
    <lineage>
        <taxon>Eukaryota</taxon>
        <taxon>Fungi</taxon>
        <taxon>Dikarya</taxon>
        <taxon>Ascomycota</taxon>
        <taxon>Pezizomycotina</taxon>
        <taxon>Sordariomycetes</taxon>
        <taxon>Sordariomycetidae</taxon>
        <taxon>Sordariales</taxon>
        <taxon>Lasiosphaeriaceae</taxon>
        <taxon>Lasiosphaeris</taxon>
    </lineage>
</organism>
<feature type="region of interest" description="Disordered" evidence="1">
    <location>
        <begin position="305"/>
        <end position="330"/>
    </location>
</feature>
<proteinExistence type="predicted"/>
<dbReference type="AlphaFoldDB" id="A0AA40DJ43"/>
<feature type="compositionally biased region" description="Polar residues" evidence="1">
    <location>
        <begin position="267"/>
        <end position="290"/>
    </location>
</feature>
<comment type="caution">
    <text evidence="2">The sequence shown here is derived from an EMBL/GenBank/DDBJ whole genome shotgun (WGS) entry which is preliminary data.</text>
</comment>
<reference evidence="2" key="1">
    <citation type="submission" date="2023-06" db="EMBL/GenBank/DDBJ databases">
        <title>Genome-scale phylogeny and comparative genomics of the fungal order Sordariales.</title>
        <authorList>
            <consortium name="Lawrence Berkeley National Laboratory"/>
            <person name="Hensen N."/>
            <person name="Bonometti L."/>
            <person name="Westerberg I."/>
            <person name="Brannstrom I.O."/>
            <person name="Guillou S."/>
            <person name="Cros-Aarteil S."/>
            <person name="Calhoun S."/>
            <person name="Haridas S."/>
            <person name="Kuo A."/>
            <person name="Mondo S."/>
            <person name="Pangilinan J."/>
            <person name="Riley R."/>
            <person name="Labutti K."/>
            <person name="Andreopoulos B."/>
            <person name="Lipzen A."/>
            <person name="Chen C."/>
            <person name="Yanf M."/>
            <person name="Daum C."/>
            <person name="Ng V."/>
            <person name="Clum A."/>
            <person name="Steindorff A."/>
            <person name="Ohm R."/>
            <person name="Martin F."/>
            <person name="Silar P."/>
            <person name="Natvig D."/>
            <person name="Lalanne C."/>
            <person name="Gautier V."/>
            <person name="Ament-Velasquez S.L."/>
            <person name="Kruys A."/>
            <person name="Hutchinson M.I."/>
            <person name="Powell A.J."/>
            <person name="Barry K."/>
            <person name="Miller A.N."/>
            <person name="Grigoriev I.V."/>
            <person name="Debuchy R."/>
            <person name="Gladieux P."/>
            <person name="Thoren M.H."/>
            <person name="Johannesson H."/>
        </authorList>
    </citation>
    <scope>NUCLEOTIDE SEQUENCE</scope>
    <source>
        <strain evidence="2">SMH4607-1</strain>
    </source>
</reference>
<dbReference type="EMBL" id="JAUKUA010000007">
    <property type="protein sequence ID" value="KAK0705080.1"/>
    <property type="molecule type" value="Genomic_DNA"/>
</dbReference>
<feature type="compositionally biased region" description="Basic and acidic residues" evidence="1">
    <location>
        <begin position="32"/>
        <end position="41"/>
    </location>
</feature>